<dbReference type="EMBL" id="DQTV01000081">
    <property type="protein sequence ID" value="HIP57301.1"/>
    <property type="molecule type" value="Genomic_DNA"/>
</dbReference>
<name>A0A832Z0U6_9CREN</name>
<dbReference type="InterPro" id="IPR019202">
    <property type="entry name" value="DUF2067"/>
</dbReference>
<dbReference type="AlphaFoldDB" id="A0A832Z0U6"/>
<dbReference type="Pfam" id="PF09840">
    <property type="entry name" value="DUF2067"/>
    <property type="match status" value="1"/>
</dbReference>
<proteinExistence type="predicted"/>
<accession>A0A832Z0U6</accession>
<dbReference type="Proteomes" id="UP000605805">
    <property type="component" value="Unassembled WGS sequence"/>
</dbReference>
<sequence>MVDTMVRRGIVEKVLYVECDKPDFCIELMEKVDEELSAQATVYAEMRGSKILFRIVGFEPNVQRAMIKLREIVNLVKRLRTARPRAGISSEELTKFARRAVPLDVLAKVLRVQGVYAEVRGPTIYADTDLNTLISLAQAVGEALEKLSKMPLGHGLKKLVAAAMVLTGLNPMQILQRAKEIGVVNEAGELVEDWEKALDKLLEALHTATEGEELEEV</sequence>
<evidence type="ECO:0000313" key="1">
    <source>
        <dbReference type="EMBL" id="HIP57301.1"/>
    </source>
</evidence>
<comment type="caution">
    <text evidence="1">The sequence shown here is derived from an EMBL/GenBank/DDBJ whole genome shotgun (WGS) entry which is preliminary data.</text>
</comment>
<organism evidence="1 2">
    <name type="scientific">Ignisphaera aggregans</name>
    <dbReference type="NCBI Taxonomy" id="334771"/>
    <lineage>
        <taxon>Archaea</taxon>
        <taxon>Thermoproteota</taxon>
        <taxon>Thermoprotei</taxon>
        <taxon>Desulfurococcales</taxon>
        <taxon>Desulfurococcaceae</taxon>
        <taxon>Ignisphaera</taxon>
    </lineage>
</organism>
<reference evidence="1" key="1">
    <citation type="journal article" date="2020" name="ISME J.">
        <title>Gammaproteobacteria mediating utilization of methyl-, sulfur- and petroleum organic compounds in deep ocean hydrothermal plumes.</title>
        <authorList>
            <person name="Zhou Z."/>
            <person name="Liu Y."/>
            <person name="Pan J."/>
            <person name="Cron B.R."/>
            <person name="Toner B.M."/>
            <person name="Anantharaman K."/>
            <person name="Breier J.A."/>
            <person name="Dick G.J."/>
            <person name="Li M."/>
        </authorList>
    </citation>
    <scope>NUCLEOTIDE SEQUENCE</scope>
    <source>
        <strain evidence="1">SZUA-1435</strain>
    </source>
</reference>
<protein>
    <submittedName>
        <fullName evidence="1">DUF2067 domain-containing protein</fullName>
    </submittedName>
</protein>
<gene>
    <name evidence="1" type="ORF">EYH02_04455</name>
</gene>
<evidence type="ECO:0000313" key="2">
    <source>
        <dbReference type="Proteomes" id="UP000605805"/>
    </source>
</evidence>